<dbReference type="AlphaFoldDB" id="A0A0G4G231"/>
<evidence type="ECO:0000313" key="1">
    <source>
        <dbReference type="EMBL" id="CEM21805.1"/>
    </source>
</evidence>
<sequence length="123" mass="13593">MDCRQPMHAPPIPPPSMASQKVAEQMQQLQQLESVEGRIRRLLDAVGNERKVLESVIEQGGETSADEAAAATRLACLREAFFSLKATMVASNVMTEELQAFDALTEKVTAVENLLRQPRERAD</sequence>
<proteinExistence type="predicted"/>
<protein>
    <submittedName>
        <fullName evidence="1">Uncharacterized protein</fullName>
    </submittedName>
</protein>
<gene>
    <name evidence="1" type="ORF">Cvel_19743</name>
</gene>
<dbReference type="EMBL" id="CDMZ01000803">
    <property type="protein sequence ID" value="CEM21805.1"/>
    <property type="molecule type" value="Genomic_DNA"/>
</dbReference>
<reference evidence="1" key="1">
    <citation type="submission" date="2014-11" db="EMBL/GenBank/DDBJ databases">
        <authorList>
            <person name="Otto D Thomas"/>
            <person name="Naeem Raeece"/>
        </authorList>
    </citation>
    <scope>NUCLEOTIDE SEQUENCE</scope>
</reference>
<organism evidence="1">
    <name type="scientific">Chromera velia CCMP2878</name>
    <dbReference type="NCBI Taxonomy" id="1169474"/>
    <lineage>
        <taxon>Eukaryota</taxon>
        <taxon>Sar</taxon>
        <taxon>Alveolata</taxon>
        <taxon>Colpodellida</taxon>
        <taxon>Chromeraceae</taxon>
        <taxon>Chromera</taxon>
    </lineage>
</organism>
<dbReference type="VEuPathDB" id="CryptoDB:Cvel_19743"/>
<name>A0A0G4G231_9ALVE</name>
<accession>A0A0G4G231</accession>